<dbReference type="PANTHER" id="PTHR46174">
    <property type="entry name" value="CXXC-TYPE ZINC FINGER PROTEIN 1"/>
    <property type="match status" value="1"/>
</dbReference>
<organism evidence="17 18">
    <name type="scientific">Halocaridina rubra</name>
    <name type="common">Hawaiian red shrimp</name>
    <dbReference type="NCBI Taxonomy" id="373956"/>
    <lineage>
        <taxon>Eukaryota</taxon>
        <taxon>Metazoa</taxon>
        <taxon>Ecdysozoa</taxon>
        <taxon>Arthropoda</taxon>
        <taxon>Crustacea</taxon>
        <taxon>Multicrustacea</taxon>
        <taxon>Malacostraca</taxon>
        <taxon>Eumalacostraca</taxon>
        <taxon>Eucarida</taxon>
        <taxon>Decapoda</taxon>
        <taxon>Pleocyemata</taxon>
        <taxon>Caridea</taxon>
        <taxon>Atyoidea</taxon>
        <taxon>Atyidae</taxon>
        <taxon>Halocaridina</taxon>
    </lineage>
</organism>
<dbReference type="Pfam" id="PF12269">
    <property type="entry name" value="CpG_bind_C"/>
    <property type="match status" value="1"/>
</dbReference>
<evidence type="ECO:0000313" key="18">
    <source>
        <dbReference type="Proteomes" id="UP001381693"/>
    </source>
</evidence>
<evidence type="ECO:0000256" key="9">
    <source>
        <dbReference type="ARBA" id="ARBA00023242"/>
    </source>
</evidence>
<dbReference type="PROSITE" id="PS51058">
    <property type="entry name" value="ZF_CXXC"/>
    <property type="match status" value="1"/>
</dbReference>
<comment type="caution">
    <text evidence="17">The sequence shown here is derived from an EMBL/GenBank/DDBJ whole genome shotgun (WGS) entry which is preliminary data.</text>
</comment>
<evidence type="ECO:0000256" key="7">
    <source>
        <dbReference type="ARBA" id="ARBA00023125"/>
    </source>
</evidence>
<evidence type="ECO:0000256" key="8">
    <source>
        <dbReference type="ARBA" id="ARBA00023163"/>
    </source>
</evidence>
<evidence type="ECO:0000256" key="6">
    <source>
        <dbReference type="ARBA" id="ARBA00023015"/>
    </source>
</evidence>
<feature type="coiled-coil region" evidence="13">
    <location>
        <begin position="363"/>
        <end position="390"/>
    </location>
</feature>
<evidence type="ECO:0000313" key="17">
    <source>
        <dbReference type="EMBL" id="KAK7066887.1"/>
    </source>
</evidence>
<feature type="compositionally biased region" description="Basic and acidic residues" evidence="14">
    <location>
        <begin position="252"/>
        <end position="283"/>
    </location>
</feature>
<evidence type="ECO:0000256" key="10">
    <source>
        <dbReference type="ARBA" id="ARBA00023828"/>
    </source>
</evidence>
<keyword evidence="3" id="KW-0479">Metal-binding</keyword>
<evidence type="ECO:0000256" key="13">
    <source>
        <dbReference type="SAM" id="Coils"/>
    </source>
</evidence>
<feature type="domain" description="PHD-type" evidence="15">
    <location>
        <begin position="32"/>
        <end position="82"/>
    </location>
</feature>
<dbReference type="PANTHER" id="PTHR46174:SF1">
    <property type="entry name" value="CXXC-TYPE ZINC FINGER PROTEIN 1"/>
    <property type="match status" value="1"/>
</dbReference>
<dbReference type="InterPro" id="IPR037869">
    <property type="entry name" value="Spp1/CFP1"/>
</dbReference>
<dbReference type="CDD" id="cd15553">
    <property type="entry name" value="PHD_Cfp1"/>
    <property type="match status" value="1"/>
</dbReference>
<feature type="region of interest" description="Disordered" evidence="14">
    <location>
        <begin position="592"/>
        <end position="708"/>
    </location>
</feature>
<evidence type="ECO:0000256" key="14">
    <source>
        <dbReference type="SAM" id="MobiDB-lite"/>
    </source>
</evidence>
<dbReference type="GO" id="GO:0048188">
    <property type="term" value="C:Set1C/COMPASS complex"/>
    <property type="evidence" value="ECO:0007669"/>
    <property type="project" value="InterPro"/>
</dbReference>
<evidence type="ECO:0000256" key="1">
    <source>
        <dbReference type="ARBA" id="ARBA00004123"/>
    </source>
</evidence>
<dbReference type="Pfam" id="PF02008">
    <property type="entry name" value="zf-CXXC"/>
    <property type="match status" value="1"/>
</dbReference>
<evidence type="ECO:0000256" key="11">
    <source>
        <dbReference type="ARBA" id="ARBA00081451"/>
    </source>
</evidence>
<feature type="compositionally biased region" description="Basic and acidic residues" evidence="14">
    <location>
        <begin position="103"/>
        <end position="141"/>
    </location>
</feature>
<comment type="subcellular location">
    <subcellularLocation>
        <location evidence="1">Nucleus</location>
    </subcellularLocation>
</comment>
<dbReference type="GO" id="GO:0045893">
    <property type="term" value="P:positive regulation of DNA-templated transcription"/>
    <property type="evidence" value="ECO:0007669"/>
    <property type="project" value="TreeGrafter"/>
</dbReference>
<feature type="domain" description="CXXC-type" evidence="16">
    <location>
        <begin position="146"/>
        <end position="194"/>
    </location>
</feature>
<evidence type="ECO:0000256" key="2">
    <source>
        <dbReference type="ARBA" id="ARBA00022553"/>
    </source>
</evidence>
<dbReference type="InterPro" id="IPR019787">
    <property type="entry name" value="Znf_PHD-finger"/>
</dbReference>
<sequence length="708" mass="83878">MSKSDIARQFDLPERQSKLNTMLREEGLKDEQVYCICRTADVSRFMIGCDKCEEWYHGDCINVTEIEANRIKKFFCNRCRLKDSSLEIKYKQKKPHHHHHENSKHYKESDKRDRENKEKRDKERKDKIRKDKEKHRYDKHSSSKSKSSRKSHRCGACEACYQREDCGRCENCKDMAKFGGPHKLRQKCKKRQCHNFVQLAQRNKTNSTNINKHREYELEKAPNPIPRPVESVEEYMTVLKDKNEYSDDDLWEPGKKPKDHTYSDRNKNRDKEPKSHSQKRRDQTMMSKKRKGRHDQASSDSDSEDGWPKGDGGVTRQCFGPQCTKHARPNSKYCCDDCGLKLAETRIYAVLPGRIQEWKITECEAEKRDIRQLEKIRRQQLEAREVLQQQDLKHFELDKLVERGKNAKIDPNADDGGDEEGGDSVIYCVTCGHEVQARRAVRHLENCFNKLESQTTFGSMYKTRIEGNNMFCDFYNPSTLTYCKRLRVMCPEHTKMPYVSESEVCGAPLTTNVFDETGGICLASKKKCLRHYCWEKLRRAEIDMERVRQWLKLDELVEQERLVRQAMTNRAGVLGLMLHSTFDHVLAEKLQQSQSQQYHQNNDHQYHSGHKQQRTAHVSQSKSSSNHETMKNQQVRHQHSSHHYSHSDHCYHSEAHQQQQQHHIDHQYHNHREMKHHTDYQYSSREKKFPDSHRYHNDHQYYSSKKHK</sequence>
<reference evidence="17 18" key="1">
    <citation type="submission" date="2023-11" db="EMBL/GenBank/DDBJ databases">
        <title>Halocaridina rubra genome assembly.</title>
        <authorList>
            <person name="Smith C."/>
        </authorList>
    </citation>
    <scope>NUCLEOTIDE SEQUENCE [LARGE SCALE GENOMIC DNA]</scope>
    <source>
        <strain evidence="17">EP-1</strain>
        <tissue evidence="17">Whole</tissue>
    </source>
</reference>
<keyword evidence="8" id="KW-0804">Transcription</keyword>
<dbReference type="InterPro" id="IPR001965">
    <property type="entry name" value="Znf_PHD"/>
</dbReference>
<feature type="compositionally biased region" description="Basic residues" evidence="14">
    <location>
        <begin position="634"/>
        <end position="644"/>
    </location>
</feature>
<feature type="region of interest" description="Disordered" evidence="14">
    <location>
        <begin position="90"/>
        <end position="150"/>
    </location>
</feature>
<proteinExistence type="predicted"/>
<dbReference type="InterPro" id="IPR011011">
    <property type="entry name" value="Znf_FYVE_PHD"/>
</dbReference>
<evidence type="ECO:0000256" key="3">
    <source>
        <dbReference type="ARBA" id="ARBA00022723"/>
    </source>
</evidence>
<dbReference type="GO" id="GO:0008270">
    <property type="term" value="F:zinc ion binding"/>
    <property type="evidence" value="ECO:0007669"/>
    <property type="project" value="UniProtKB-KW"/>
</dbReference>
<feature type="compositionally biased region" description="Polar residues" evidence="14">
    <location>
        <begin position="615"/>
        <end position="633"/>
    </location>
</feature>
<keyword evidence="13" id="KW-0175">Coiled coil</keyword>
<dbReference type="InterPro" id="IPR002857">
    <property type="entry name" value="Znf_CXXC"/>
</dbReference>
<keyword evidence="7" id="KW-0238">DNA-binding</keyword>
<keyword evidence="9" id="KW-0539">Nucleus</keyword>
<keyword evidence="4 12" id="KW-0863">Zinc-finger</keyword>
<gene>
    <name evidence="17" type="primary">CXXC1</name>
    <name evidence="17" type="ORF">SK128_008609</name>
</gene>
<feature type="region of interest" description="Disordered" evidence="14">
    <location>
        <begin position="245"/>
        <end position="310"/>
    </location>
</feature>
<feature type="compositionally biased region" description="Basic and acidic residues" evidence="14">
    <location>
        <begin position="662"/>
        <end position="699"/>
    </location>
</feature>
<dbReference type="Pfam" id="PF00628">
    <property type="entry name" value="PHD"/>
    <property type="match status" value="1"/>
</dbReference>
<dbReference type="Proteomes" id="UP001381693">
    <property type="component" value="Unassembled WGS sequence"/>
</dbReference>
<dbReference type="Gene3D" id="3.30.40.10">
    <property type="entry name" value="Zinc/RING finger domain, C3HC4 (zinc finger)"/>
    <property type="match status" value="1"/>
</dbReference>
<evidence type="ECO:0000259" key="16">
    <source>
        <dbReference type="PROSITE" id="PS51058"/>
    </source>
</evidence>
<name>A0AAN8WKW5_HALRR</name>
<evidence type="ECO:0000256" key="12">
    <source>
        <dbReference type="PROSITE-ProRule" id="PRU00509"/>
    </source>
</evidence>
<feature type="compositionally biased region" description="Basic residues" evidence="14">
    <location>
        <begin position="91"/>
        <end position="102"/>
    </location>
</feature>
<keyword evidence="6" id="KW-0805">Transcription regulation</keyword>
<dbReference type="GO" id="GO:0003677">
    <property type="term" value="F:DNA binding"/>
    <property type="evidence" value="ECO:0007669"/>
    <property type="project" value="UniProtKB-KW"/>
</dbReference>
<dbReference type="InterPro" id="IPR013083">
    <property type="entry name" value="Znf_RING/FYVE/PHD"/>
</dbReference>
<dbReference type="SUPFAM" id="SSF57903">
    <property type="entry name" value="FYVE/PHD zinc finger"/>
    <property type="match status" value="1"/>
</dbReference>
<evidence type="ECO:0000259" key="15">
    <source>
        <dbReference type="PROSITE" id="PS50016"/>
    </source>
</evidence>
<dbReference type="EMBL" id="JAXCGZ010018988">
    <property type="protein sequence ID" value="KAK7066887.1"/>
    <property type="molecule type" value="Genomic_DNA"/>
</dbReference>
<feature type="compositionally biased region" description="Basic and acidic residues" evidence="14">
    <location>
        <begin position="645"/>
        <end position="655"/>
    </location>
</feature>
<keyword evidence="2" id="KW-0597">Phosphoprotein</keyword>
<keyword evidence="5" id="KW-0862">Zinc</keyword>
<accession>A0AAN8WKW5</accession>
<evidence type="ECO:0000256" key="4">
    <source>
        <dbReference type="ARBA" id="ARBA00022771"/>
    </source>
</evidence>
<dbReference type="InterPro" id="IPR022056">
    <property type="entry name" value="CpG-bd_C"/>
</dbReference>
<evidence type="ECO:0000256" key="5">
    <source>
        <dbReference type="ARBA" id="ARBA00022833"/>
    </source>
</evidence>
<keyword evidence="18" id="KW-1185">Reference proteome</keyword>
<protein>
    <recommendedName>
        <fullName evidence="10">CXXC-type zinc finger protein 1</fullName>
    </recommendedName>
    <alternativeName>
        <fullName evidence="11">PHD finger and CXXC domain-containing protein 1</fullName>
    </alternativeName>
</protein>
<dbReference type="FunFam" id="3.30.40.10:FF:000138">
    <property type="entry name" value="CXXC-type zinc finger protein 1"/>
    <property type="match status" value="1"/>
</dbReference>
<dbReference type="AlphaFoldDB" id="A0AAN8WKW5"/>
<dbReference type="PROSITE" id="PS01359">
    <property type="entry name" value="ZF_PHD_1"/>
    <property type="match status" value="1"/>
</dbReference>
<dbReference type="PROSITE" id="PS50016">
    <property type="entry name" value="ZF_PHD_2"/>
    <property type="match status" value="1"/>
</dbReference>
<dbReference type="InterPro" id="IPR019786">
    <property type="entry name" value="Zinc_finger_PHD-type_CS"/>
</dbReference>
<dbReference type="SMART" id="SM00249">
    <property type="entry name" value="PHD"/>
    <property type="match status" value="1"/>
</dbReference>